<evidence type="ECO:0000313" key="2">
    <source>
        <dbReference type="EMBL" id="GIY72833.1"/>
    </source>
</evidence>
<evidence type="ECO:0000256" key="1">
    <source>
        <dbReference type="SAM" id="MobiDB-lite"/>
    </source>
</evidence>
<keyword evidence="3" id="KW-1185">Reference proteome</keyword>
<proteinExistence type="predicted"/>
<evidence type="ECO:0000313" key="3">
    <source>
        <dbReference type="Proteomes" id="UP001054945"/>
    </source>
</evidence>
<sequence>MDMQGLKVKISEIFKKTYLHELYVWAFSGLKLSFQFSPCSLRLNLDRIRRFMSILPSASHLHLTDAILNKLNEIEIEWGNIWVDANGRNRFLHLSAVSPPLGPVQRSRRNGASANPWQPS</sequence>
<feature type="compositionally biased region" description="Polar residues" evidence="1">
    <location>
        <begin position="110"/>
        <end position="120"/>
    </location>
</feature>
<gene>
    <name evidence="2" type="ORF">CEXT_277321</name>
</gene>
<dbReference type="Proteomes" id="UP001054945">
    <property type="component" value="Unassembled WGS sequence"/>
</dbReference>
<accession>A0AAV4VRS5</accession>
<comment type="caution">
    <text evidence="2">The sequence shown here is derived from an EMBL/GenBank/DDBJ whole genome shotgun (WGS) entry which is preliminary data.</text>
</comment>
<protein>
    <recommendedName>
        <fullName evidence="4">Maturase</fullName>
    </recommendedName>
</protein>
<dbReference type="EMBL" id="BPLR01014996">
    <property type="protein sequence ID" value="GIY72833.1"/>
    <property type="molecule type" value="Genomic_DNA"/>
</dbReference>
<evidence type="ECO:0008006" key="4">
    <source>
        <dbReference type="Google" id="ProtNLM"/>
    </source>
</evidence>
<reference evidence="2 3" key="1">
    <citation type="submission" date="2021-06" db="EMBL/GenBank/DDBJ databases">
        <title>Caerostris extrusa draft genome.</title>
        <authorList>
            <person name="Kono N."/>
            <person name="Arakawa K."/>
        </authorList>
    </citation>
    <scope>NUCLEOTIDE SEQUENCE [LARGE SCALE GENOMIC DNA]</scope>
</reference>
<organism evidence="2 3">
    <name type="scientific">Caerostris extrusa</name>
    <name type="common">Bark spider</name>
    <name type="synonym">Caerostris bankana</name>
    <dbReference type="NCBI Taxonomy" id="172846"/>
    <lineage>
        <taxon>Eukaryota</taxon>
        <taxon>Metazoa</taxon>
        <taxon>Ecdysozoa</taxon>
        <taxon>Arthropoda</taxon>
        <taxon>Chelicerata</taxon>
        <taxon>Arachnida</taxon>
        <taxon>Araneae</taxon>
        <taxon>Araneomorphae</taxon>
        <taxon>Entelegynae</taxon>
        <taxon>Araneoidea</taxon>
        <taxon>Araneidae</taxon>
        <taxon>Caerostris</taxon>
    </lineage>
</organism>
<dbReference type="AlphaFoldDB" id="A0AAV4VRS5"/>
<name>A0AAV4VRS5_CAEEX</name>
<feature type="region of interest" description="Disordered" evidence="1">
    <location>
        <begin position="98"/>
        <end position="120"/>
    </location>
</feature>